<keyword evidence="4" id="KW-1185">Reference proteome</keyword>
<dbReference type="STRING" id="89065.SAMN05216605_12182"/>
<keyword evidence="2" id="KW-0472">Membrane</keyword>
<evidence type="ECO:0000313" key="3">
    <source>
        <dbReference type="EMBL" id="SDJ08898.1"/>
    </source>
</evidence>
<feature type="transmembrane region" description="Helical" evidence="2">
    <location>
        <begin position="42"/>
        <end position="61"/>
    </location>
</feature>
<feature type="region of interest" description="Disordered" evidence="1">
    <location>
        <begin position="205"/>
        <end position="224"/>
    </location>
</feature>
<evidence type="ECO:0000256" key="2">
    <source>
        <dbReference type="SAM" id="Phobius"/>
    </source>
</evidence>
<sequence>MPQRPHFKLSFAGGVLTLLTTQTSISQSLVADESPNSVTLCLTGGIIILAAAGFGCWYNYWRSSTHANKQRVLNQLRALEKLALRVGRAEQTLSLKCQYMSADTRADMRQVLYAITTDTIRGTAKLRRGQMLTDLQFRKLMGQSDEFFDRLDLAMSKVVTFEQEEEDPPFLMPARENPLPKPAPQPRPVDPLVSDLIDPELPAVIKMPDKPRPKAANADASSAIDSPAQVLSSVLLGGAMLFPGDDGSVGAGEMFRGEPQVAHEP</sequence>
<feature type="compositionally biased region" description="Low complexity" evidence="1">
    <location>
        <begin position="215"/>
        <end position="224"/>
    </location>
</feature>
<reference evidence="4" key="1">
    <citation type="submission" date="2016-10" db="EMBL/GenBank/DDBJ databases">
        <authorList>
            <person name="Varghese N."/>
            <person name="Submissions S."/>
        </authorList>
    </citation>
    <scope>NUCLEOTIDE SEQUENCE [LARGE SCALE GENOMIC DNA]</scope>
    <source>
        <strain evidence="4">ATCC 700689</strain>
    </source>
</reference>
<name>A0A1G8QW26_9PSED</name>
<keyword evidence="2" id="KW-1133">Transmembrane helix</keyword>
<proteinExistence type="predicted"/>
<feature type="region of interest" description="Disordered" evidence="1">
    <location>
        <begin position="164"/>
        <end position="185"/>
    </location>
</feature>
<evidence type="ECO:0000256" key="1">
    <source>
        <dbReference type="SAM" id="MobiDB-lite"/>
    </source>
</evidence>
<organism evidence="3 4">
    <name type="scientific">Pseudomonas abietaniphila</name>
    <dbReference type="NCBI Taxonomy" id="89065"/>
    <lineage>
        <taxon>Bacteria</taxon>
        <taxon>Pseudomonadati</taxon>
        <taxon>Pseudomonadota</taxon>
        <taxon>Gammaproteobacteria</taxon>
        <taxon>Pseudomonadales</taxon>
        <taxon>Pseudomonadaceae</taxon>
        <taxon>Pseudomonas</taxon>
    </lineage>
</organism>
<keyword evidence="2" id="KW-0812">Transmembrane</keyword>
<gene>
    <name evidence="3" type="ORF">SAMN05216605_12182</name>
</gene>
<accession>A0A1G8QW26</accession>
<dbReference type="EMBL" id="FNCO01000021">
    <property type="protein sequence ID" value="SDJ08898.1"/>
    <property type="molecule type" value="Genomic_DNA"/>
</dbReference>
<dbReference type="Proteomes" id="UP000182894">
    <property type="component" value="Unassembled WGS sequence"/>
</dbReference>
<dbReference type="AlphaFoldDB" id="A0A1G8QW26"/>
<protein>
    <submittedName>
        <fullName evidence="3">Uncharacterized protein</fullName>
    </submittedName>
</protein>
<evidence type="ECO:0000313" key="4">
    <source>
        <dbReference type="Proteomes" id="UP000182894"/>
    </source>
</evidence>